<evidence type="ECO:0000259" key="5">
    <source>
        <dbReference type="Pfam" id="PF13439"/>
    </source>
</evidence>
<reference evidence="6" key="1">
    <citation type="journal article" date="2014" name="Int. J. Syst. Evol. Microbiol.">
        <title>Complete genome sequence of Corynebacterium casei LMG S-19264T (=DSM 44701T), isolated from a smear-ripened cheese.</title>
        <authorList>
            <consortium name="US DOE Joint Genome Institute (JGI-PGF)"/>
            <person name="Walter F."/>
            <person name="Albersmeier A."/>
            <person name="Kalinowski J."/>
            <person name="Ruckert C."/>
        </authorList>
    </citation>
    <scope>NUCLEOTIDE SEQUENCE</scope>
    <source>
        <strain evidence="6">CGMCC 1.12785</strain>
    </source>
</reference>
<organism evidence="6 7">
    <name type="scientific">Sediminivirga luteola</name>
    <dbReference type="NCBI Taxonomy" id="1774748"/>
    <lineage>
        <taxon>Bacteria</taxon>
        <taxon>Bacillati</taxon>
        <taxon>Actinomycetota</taxon>
        <taxon>Actinomycetes</taxon>
        <taxon>Micrococcales</taxon>
        <taxon>Brevibacteriaceae</taxon>
        <taxon>Sediminivirga</taxon>
    </lineage>
</organism>
<evidence type="ECO:0000256" key="2">
    <source>
        <dbReference type="ARBA" id="ARBA00022676"/>
    </source>
</evidence>
<dbReference type="AlphaFoldDB" id="A0A8J2TYS3"/>
<sequence>MKIALLAESFLPHMNGVTNSVLQVLRCLAADGHEALVLAPRSGEITADLHGARTTLLPSAPLPSYPDVRVALASVRKLTRIMRDFDPDVVHLASPFVLGWQGQLAAESLGTPTVAVYQTDVISYAEKYGVRGAAPLVAGHISRLHKRATLNLAPSSASEAQLNGLGVDRLRRWGRGVDVNRFSPARRSEAWRSRIAPGKVLIGYVGRLAPEKQVEDLRALHNIPGAQLVIIGDGPSRDLLERMLPGAVFTGFLSGDALAEAIASLDVFVHPGESETFCQTIQESLVSGVPVVATGRGGPVDLVRSSVDGWLYRPGDLSDLRSRVADLAGDDAKRRSFAAAARESVRNRTWEALTAQLLGHYREARTLALAAH</sequence>
<dbReference type="PANTHER" id="PTHR45947">
    <property type="entry name" value="SULFOQUINOVOSYL TRANSFERASE SQD2"/>
    <property type="match status" value="1"/>
</dbReference>
<dbReference type="InterPro" id="IPR001296">
    <property type="entry name" value="Glyco_trans_1"/>
</dbReference>
<protein>
    <recommendedName>
        <fullName evidence="1">D-inositol 3-phosphate glycosyltransferase</fullName>
    </recommendedName>
</protein>
<dbReference type="InterPro" id="IPR050194">
    <property type="entry name" value="Glycosyltransferase_grp1"/>
</dbReference>
<dbReference type="GO" id="GO:1901137">
    <property type="term" value="P:carbohydrate derivative biosynthetic process"/>
    <property type="evidence" value="ECO:0007669"/>
    <property type="project" value="UniProtKB-ARBA"/>
</dbReference>
<dbReference type="Pfam" id="PF00534">
    <property type="entry name" value="Glycos_transf_1"/>
    <property type="match status" value="1"/>
</dbReference>
<gene>
    <name evidence="6" type="ORF">GCM10011333_19590</name>
</gene>
<name>A0A8J2TYS3_9MICO</name>
<dbReference type="Pfam" id="PF13439">
    <property type="entry name" value="Glyco_transf_4"/>
    <property type="match status" value="1"/>
</dbReference>
<dbReference type="GO" id="GO:0016758">
    <property type="term" value="F:hexosyltransferase activity"/>
    <property type="evidence" value="ECO:0007669"/>
    <property type="project" value="TreeGrafter"/>
</dbReference>
<keyword evidence="2" id="KW-0328">Glycosyltransferase</keyword>
<feature type="domain" description="Glycosyltransferase subfamily 4-like N-terminal" evidence="5">
    <location>
        <begin position="15"/>
        <end position="181"/>
    </location>
</feature>
<evidence type="ECO:0000259" key="4">
    <source>
        <dbReference type="Pfam" id="PF00534"/>
    </source>
</evidence>
<dbReference type="Gene3D" id="3.40.50.2000">
    <property type="entry name" value="Glycogen Phosphorylase B"/>
    <property type="match status" value="2"/>
</dbReference>
<dbReference type="Proteomes" id="UP000616114">
    <property type="component" value="Unassembled WGS sequence"/>
</dbReference>
<keyword evidence="3 6" id="KW-0808">Transferase</keyword>
<evidence type="ECO:0000256" key="1">
    <source>
        <dbReference type="ARBA" id="ARBA00021292"/>
    </source>
</evidence>
<evidence type="ECO:0000313" key="7">
    <source>
        <dbReference type="Proteomes" id="UP000616114"/>
    </source>
</evidence>
<dbReference type="SUPFAM" id="SSF53756">
    <property type="entry name" value="UDP-Glycosyltransferase/glycogen phosphorylase"/>
    <property type="match status" value="1"/>
</dbReference>
<keyword evidence="7" id="KW-1185">Reference proteome</keyword>
<dbReference type="RefSeq" id="WP_188550714.1">
    <property type="nucleotide sequence ID" value="NZ_BMFY01000007.1"/>
</dbReference>
<reference evidence="6" key="2">
    <citation type="submission" date="2020-09" db="EMBL/GenBank/DDBJ databases">
        <authorList>
            <person name="Sun Q."/>
            <person name="Zhou Y."/>
        </authorList>
    </citation>
    <scope>NUCLEOTIDE SEQUENCE</scope>
    <source>
        <strain evidence="6">CGMCC 1.12785</strain>
    </source>
</reference>
<dbReference type="PANTHER" id="PTHR45947:SF3">
    <property type="entry name" value="SULFOQUINOVOSYL TRANSFERASE SQD2"/>
    <property type="match status" value="1"/>
</dbReference>
<evidence type="ECO:0000313" key="6">
    <source>
        <dbReference type="EMBL" id="GGA16553.1"/>
    </source>
</evidence>
<evidence type="ECO:0000256" key="3">
    <source>
        <dbReference type="ARBA" id="ARBA00022679"/>
    </source>
</evidence>
<accession>A0A8J2TYS3</accession>
<dbReference type="InterPro" id="IPR028098">
    <property type="entry name" value="Glyco_trans_4-like_N"/>
</dbReference>
<dbReference type="CDD" id="cd03814">
    <property type="entry name" value="GT4-like"/>
    <property type="match status" value="1"/>
</dbReference>
<feature type="domain" description="Glycosyl transferase family 1" evidence="4">
    <location>
        <begin position="189"/>
        <end position="343"/>
    </location>
</feature>
<dbReference type="EMBL" id="BMFY01000007">
    <property type="protein sequence ID" value="GGA16553.1"/>
    <property type="molecule type" value="Genomic_DNA"/>
</dbReference>
<comment type="caution">
    <text evidence="6">The sequence shown here is derived from an EMBL/GenBank/DDBJ whole genome shotgun (WGS) entry which is preliminary data.</text>
</comment>
<proteinExistence type="predicted"/>